<proteinExistence type="predicted"/>
<reference evidence="1 2" key="1">
    <citation type="submission" date="2018-06" db="EMBL/GenBank/DDBJ databases">
        <authorList>
            <consortium name="Pathogen Informatics"/>
            <person name="Doyle S."/>
        </authorList>
    </citation>
    <scope>NUCLEOTIDE SEQUENCE [LARGE SCALE GENOMIC DNA]</scope>
    <source>
        <strain evidence="1 2">NCTC13294</strain>
    </source>
</reference>
<gene>
    <name evidence="1" type="ORF">NCTC13294_01904</name>
</gene>
<dbReference type="RefSeq" id="WP_115612098.1">
    <property type="nucleotide sequence ID" value="NZ_JBHLZC010000003.1"/>
</dbReference>
<dbReference type="AlphaFoldDB" id="A0A381EC96"/>
<keyword evidence="2" id="KW-1185">Reference proteome</keyword>
<dbReference type="EMBL" id="UFUW01000001">
    <property type="protein sequence ID" value="SUX24499.1"/>
    <property type="molecule type" value="Genomic_DNA"/>
</dbReference>
<accession>A0A381EC96</accession>
<evidence type="ECO:0000313" key="2">
    <source>
        <dbReference type="Proteomes" id="UP000254572"/>
    </source>
</evidence>
<evidence type="ECO:0000313" key="1">
    <source>
        <dbReference type="EMBL" id="SUX24499.1"/>
    </source>
</evidence>
<dbReference type="Proteomes" id="UP000254572">
    <property type="component" value="Unassembled WGS sequence"/>
</dbReference>
<organism evidence="1 2">
    <name type="scientific">Cardiobacterium valvarum</name>
    <dbReference type="NCBI Taxonomy" id="194702"/>
    <lineage>
        <taxon>Bacteria</taxon>
        <taxon>Pseudomonadati</taxon>
        <taxon>Pseudomonadota</taxon>
        <taxon>Gammaproteobacteria</taxon>
        <taxon>Cardiobacteriales</taxon>
        <taxon>Cardiobacteriaceae</taxon>
        <taxon>Cardiobacterium</taxon>
    </lineage>
</organism>
<name>A0A381EC96_9GAMM</name>
<protein>
    <submittedName>
        <fullName evidence="1">Uncharacterized protein</fullName>
    </submittedName>
</protein>
<sequence length="94" mass="11013">MTTETIPDTKPEYFVFNAGNNEYYKFASEEEALRMAREILHDMRDIAGEDTWPPEVEDIRVGVITHRTVITREWEEDGNKYCDFGIQKIAENQP</sequence>